<dbReference type="InterPro" id="IPR000608">
    <property type="entry name" value="UBC"/>
</dbReference>
<dbReference type="Gene3D" id="3.10.110.10">
    <property type="entry name" value="Ubiquitin Conjugating Enzyme"/>
    <property type="match status" value="1"/>
</dbReference>
<gene>
    <name evidence="3" type="primary">LOC107947670</name>
</gene>
<feature type="domain" description="UBC core" evidence="1">
    <location>
        <begin position="1"/>
        <end position="137"/>
    </location>
</feature>
<reference evidence="2" key="1">
    <citation type="journal article" date="2020" name="Nat. Genet.">
        <title>Genomic diversifications of five Gossypium allopolyploid species and their impact on cotton improvement.</title>
        <authorList>
            <person name="Chen Z.J."/>
            <person name="Sreedasyam A."/>
            <person name="Ando A."/>
            <person name="Song Q."/>
            <person name="De Santiago L.M."/>
            <person name="Hulse-Kemp A.M."/>
            <person name="Ding M."/>
            <person name="Ye W."/>
            <person name="Kirkbride R.C."/>
            <person name="Jenkins J."/>
            <person name="Plott C."/>
            <person name="Lovell J."/>
            <person name="Lin Y.M."/>
            <person name="Vaughn R."/>
            <person name="Liu B."/>
            <person name="Simpson S."/>
            <person name="Scheffler B.E."/>
            <person name="Wen L."/>
            <person name="Saski C.A."/>
            <person name="Grover C.E."/>
            <person name="Hu G."/>
            <person name="Conover J.L."/>
            <person name="Carlson J.W."/>
            <person name="Shu S."/>
            <person name="Boston L.B."/>
            <person name="Williams M."/>
            <person name="Peterson D.G."/>
            <person name="McGee K."/>
            <person name="Jones D.C."/>
            <person name="Wendel J.F."/>
            <person name="Stelly D.M."/>
            <person name="Grimwood J."/>
            <person name="Schmutz J."/>
        </authorList>
    </citation>
    <scope>NUCLEOTIDE SEQUENCE [LARGE SCALE GENOMIC DNA]</scope>
    <source>
        <strain evidence="2">cv. TM-1</strain>
    </source>
</reference>
<dbReference type="SMART" id="SM00212">
    <property type="entry name" value="UBCc"/>
    <property type="match status" value="1"/>
</dbReference>
<keyword evidence="2" id="KW-1185">Reference proteome</keyword>
<organism evidence="2 3">
    <name type="scientific">Gossypium hirsutum</name>
    <name type="common">Upland cotton</name>
    <name type="synonym">Gossypium mexicanum</name>
    <dbReference type="NCBI Taxonomy" id="3635"/>
    <lineage>
        <taxon>Eukaryota</taxon>
        <taxon>Viridiplantae</taxon>
        <taxon>Streptophyta</taxon>
        <taxon>Embryophyta</taxon>
        <taxon>Tracheophyta</taxon>
        <taxon>Spermatophyta</taxon>
        <taxon>Magnoliopsida</taxon>
        <taxon>eudicotyledons</taxon>
        <taxon>Gunneridae</taxon>
        <taxon>Pentapetalae</taxon>
        <taxon>rosids</taxon>
        <taxon>malvids</taxon>
        <taxon>Malvales</taxon>
        <taxon>Malvaceae</taxon>
        <taxon>Malvoideae</taxon>
        <taxon>Gossypium</taxon>
    </lineage>
</organism>
<accession>A0A1U8NIP8</accession>
<evidence type="ECO:0000259" key="1">
    <source>
        <dbReference type="PROSITE" id="PS50127"/>
    </source>
</evidence>
<dbReference type="SUPFAM" id="SSF54495">
    <property type="entry name" value="UBC-like"/>
    <property type="match status" value="1"/>
</dbReference>
<proteinExistence type="predicted"/>
<sequence length="138" mass="15789">MTHWRRTLPTCKRQIGANTRQLLGTGRRSMLWVLLMKQSRRSLRVSRDVLLAMAAQVVFRTKIFHPNIDTNGSIGLDILKDRWSANLTISQVLHSICSLLKNPNPDAPLVSETANMYKTDRSKYDTTARSWTQKYAMG</sequence>
<evidence type="ECO:0000313" key="2">
    <source>
        <dbReference type="Proteomes" id="UP000818029"/>
    </source>
</evidence>
<name>A0A1U8NIP8_GOSHI</name>
<dbReference type="GO" id="GO:0005634">
    <property type="term" value="C:nucleus"/>
    <property type="evidence" value="ECO:0000318"/>
    <property type="project" value="GO_Central"/>
</dbReference>
<dbReference type="RefSeq" id="XP_016737739.1">
    <property type="nucleotide sequence ID" value="XM_016882250.2"/>
</dbReference>
<dbReference type="PROSITE" id="PS50127">
    <property type="entry name" value="UBC_2"/>
    <property type="match status" value="1"/>
</dbReference>
<dbReference type="KEGG" id="ghi:107947670"/>
<dbReference type="STRING" id="3635.A0A1U8NIP8"/>
<dbReference type="Proteomes" id="UP000818029">
    <property type="component" value="Chromosome A12"/>
</dbReference>
<dbReference type="InterPro" id="IPR016135">
    <property type="entry name" value="UBQ-conjugating_enzyme/RWD"/>
</dbReference>
<dbReference type="PANTHER" id="PTHR24068">
    <property type="entry name" value="UBIQUITIN-CONJUGATING ENZYME E2"/>
    <property type="match status" value="1"/>
</dbReference>
<dbReference type="AlphaFoldDB" id="A0A1U8NIP8"/>
<protein>
    <submittedName>
        <fullName evidence="3">Ubiquitin-conjugating enzyme E2-17 kDa</fullName>
    </submittedName>
</protein>
<dbReference type="PaxDb" id="3635-A0A1U8NIP8"/>
<reference evidence="3" key="2">
    <citation type="submission" date="2025-08" db="UniProtKB">
        <authorList>
            <consortium name="RefSeq"/>
        </authorList>
    </citation>
    <scope>IDENTIFICATION</scope>
</reference>
<dbReference type="Pfam" id="PF00179">
    <property type="entry name" value="UQ_con"/>
    <property type="match status" value="1"/>
</dbReference>
<evidence type="ECO:0000313" key="3">
    <source>
        <dbReference type="RefSeq" id="XP_016737739.1"/>
    </source>
</evidence>
<dbReference type="GO" id="GO:0000209">
    <property type="term" value="P:protein polyubiquitination"/>
    <property type="evidence" value="ECO:0000318"/>
    <property type="project" value="GO_Central"/>
</dbReference>
<dbReference type="GeneID" id="107947670"/>